<sequence>MSTRRFEITPVPESPSSNSSSLPEIIPLIHIENEIPPPPPPIPTSLPSNNGKTNRLTSGLFATMLKRKALDARRRVTLASAFASMGHQINKSSSAEILHKHESTSSHSQTNHGYNTENTESDVYSTTHSNNYDSNPSSITNKFLQELRTKRRELLEKRKHISIDTRIDLNRQLKNQRQILRAQDIFAVHFQLNNDDDNDDNLLLSSSQTNLYTEESQEKMRNEIYNELNRQQMKQHRKHNRHLFFGRSLLLLMTSLFAFMSLTLIYVVIDLYNRAKNLDAKLPDYQFQPIPDVKPFTVS</sequence>
<feature type="transmembrane region" description="Helical" evidence="2">
    <location>
        <begin position="244"/>
        <end position="269"/>
    </location>
</feature>
<reference evidence="3" key="1">
    <citation type="submission" date="2021-02" db="EMBL/GenBank/DDBJ databases">
        <authorList>
            <person name="Nowell W R."/>
        </authorList>
    </citation>
    <scope>NUCLEOTIDE SEQUENCE</scope>
</reference>
<evidence type="ECO:0000256" key="2">
    <source>
        <dbReference type="SAM" id="Phobius"/>
    </source>
</evidence>
<gene>
    <name evidence="3" type="ORF">QVE165_LOCUS54118</name>
</gene>
<name>A0A816BNU3_9BILA</name>
<keyword evidence="2" id="KW-1133">Transmembrane helix</keyword>
<organism evidence="3 4">
    <name type="scientific">Adineta steineri</name>
    <dbReference type="NCBI Taxonomy" id="433720"/>
    <lineage>
        <taxon>Eukaryota</taxon>
        <taxon>Metazoa</taxon>
        <taxon>Spiralia</taxon>
        <taxon>Gnathifera</taxon>
        <taxon>Rotifera</taxon>
        <taxon>Eurotatoria</taxon>
        <taxon>Bdelloidea</taxon>
        <taxon>Adinetida</taxon>
        <taxon>Adinetidae</taxon>
        <taxon>Adineta</taxon>
    </lineage>
</organism>
<accession>A0A816BNU3</accession>
<proteinExistence type="predicted"/>
<keyword evidence="2" id="KW-0472">Membrane</keyword>
<evidence type="ECO:0000313" key="3">
    <source>
        <dbReference type="EMBL" id="CAF1611536.1"/>
    </source>
</evidence>
<evidence type="ECO:0000313" key="4">
    <source>
        <dbReference type="Proteomes" id="UP000663832"/>
    </source>
</evidence>
<dbReference type="Proteomes" id="UP000663832">
    <property type="component" value="Unassembled WGS sequence"/>
</dbReference>
<feature type="compositionally biased region" description="Polar residues" evidence="1">
    <location>
        <begin position="105"/>
        <end position="137"/>
    </location>
</feature>
<keyword evidence="2" id="KW-0812">Transmembrane</keyword>
<dbReference type="OrthoDB" id="10039956at2759"/>
<feature type="region of interest" description="Disordered" evidence="1">
    <location>
        <begin position="94"/>
        <end position="137"/>
    </location>
</feature>
<protein>
    <submittedName>
        <fullName evidence="3">Uncharacterized protein</fullName>
    </submittedName>
</protein>
<dbReference type="EMBL" id="CAJNOM010001528">
    <property type="protein sequence ID" value="CAF1611536.1"/>
    <property type="molecule type" value="Genomic_DNA"/>
</dbReference>
<feature type="region of interest" description="Disordered" evidence="1">
    <location>
        <begin position="1"/>
        <end position="22"/>
    </location>
</feature>
<dbReference type="AlphaFoldDB" id="A0A816BNU3"/>
<evidence type="ECO:0000256" key="1">
    <source>
        <dbReference type="SAM" id="MobiDB-lite"/>
    </source>
</evidence>
<keyword evidence="4" id="KW-1185">Reference proteome</keyword>
<comment type="caution">
    <text evidence="3">The sequence shown here is derived from an EMBL/GenBank/DDBJ whole genome shotgun (WGS) entry which is preliminary data.</text>
</comment>